<evidence type="ECO:0000313" key="1">
    <source>
        <dbReference type="EMBL" id="RWX43147.1"/>
    </source>
</evidence>
<comment type="caution">
    <text evidence="1">The sequence shown here is derived from an EMBL/GenBank/DDBJ whole genome shotgun (WGS) entry which is preliminary data.</text>
</comment>
<dbReference type="GO" id="GO:0006281">
    <property type="term" value="P:DNA repair"/>
    <property type="evidence" value="ECO:0007669"/>
    <property type="project" value="TreeGrafter"/>
</dbReference>
<dbReference type="Gene3D" id="3.40.50.1000">
    <property type="entry name" value="HAD superfamily/HAD-like"/>
    <property type="match status" value="1"/>
</dbReference>
<dbReference type="EMBL" id="MTKO01000129">
    <property type="protein sequence ID" value="RWX43147.1"/>
    <property type="molecule type" value="Genomic_DNA"/>
</dbReference>
<accession>A0A3S3R391</accession>
<dbReference type="SFLD" id="SFLDG01129">
    <property type="entry name" value="C1.5:_HAD__Beta-PGM__Phosphata"/>
    <property type="match status" value="1"/>
</dbReference>
<gene>
    <name evidence="1" type="ORF">H206_00579</name>
</gene>
<dbReference type="Gene3D" id="1.10.150.240">
    <property type="entry name" value="Putative phosphatase, domain 2"/>
    <property type="match status" value="1"/>
</dbReference>
<organism evidence="1 2">
    <name type="scientific">Candidatus Electrothrix aarhusensis</name>
    <dbReference type="NCBI Taxonomy" id="1859131"/>
    <lineage>
        <taxon>Bacteria</taxon>
        <taxon>Pseudomonadati</taxon>
        <taxon>Thermodesulfobacteriota</taxon>
        <taxon>Desulfobulbia</taxon>
        <taxon>Desulfobulbales</taxon>
        <taxon>Desulfobulbaceae</taxon>
        <taxon>Candidatus Electrothrix</taxon>
    </lineage>
</organism>
<dbReference type="NCBIfam" id="TIGR01549">
    <property type="entry name" value="HAD-SF-IA-v1"/>
    <property type="match status" value="1"/>
</dbReference>
<dbReference type="GO" id="GO:0008967">
    <property type="term" value="F:phosphoglycolate phosphatase activity"/>
    <property type="evidence" value="ECO:0007669"/>
    <property type="project" value="UniProtKB-EC"/>
</dbReference>
<reference evidence="1 2" key="1">
    <citation type="submission" date="2017-01" db="EMBL/GenBank/DDBJ databases">
        <title>The cable genome- insights into the physiology and evolution of filamentous bacteria capable of sulfide oxidation via long distance electron transfer.</title>
        <authorList>
            <person name="Schreiber L."/>
            <person name="Bjerg J.T."/>
            <person name="Boggild A."/>
            <person name="Van De Vossenberg J."/>
            <person name="Meysman F."/>
            <person name="Nielsen L.P."/>
            <person name="Schramm A."/>
            <person name="Kjeldsen K.U."/>
        </authorList>
    </citation>
    <scope>NUCLEOTIDE SEQUENCE [LARGE SCALE GENOMIC DNA]</scope>
    <source>
        <strain evidence="1">MCF</strain>
    </source>
</reference>
<dbReference type="Pfam" id="PF13419">
    <property type="entry name" value="HAD_2"/>
    <property type="match status" value="1"/>
</dbReference>
<dbReference type="InterPro" id="IPR023214">
    <property type="entry name" value="HAD_sf"/>
</dbReference>
<dbReference type="AlphaFoldDB" id="A0A3S3R391"/>
<keyword evidence="1" id="KW-0378">Hydrolase</keyword>
<dbReference type="SFLD" id="SFLDS00003">
    <property type="entry name" value="Haloacid_Dehalogenase"/>
    <property type="match status" value="1"/>
</dbReference>
<proteinExistence type="predicted"/>
<dbReference type="InterPro" id="IPR036412">
    <property type="entry name" value="HAD-like_sf"/>
</dbReference>
<dbReference type="SUPFAM" id="SSF56784">
    <property type="entry name" value="HAD-like"/>
    <property type="match status" value="1"/>
</dbReference>
<protein>
    <submittedName>
        <fullName evidence="1">Phosphoglycolate phosphatase</fullName>
        <ecNumber evidence="1">3.1.3.18</ecNumber>
    </submittedName>
</protein>
<dbReference type="EC" id="3.1.3.18" evidence="1"/>
<evidence type="ECO:0000313" key="2">
    <source>
        <dbReference type="Proteomes" id="UP000287853"/>
    </source>
</evidence>
<dbReference type="InterPro" id="IPR041492">
    <property type="entry name" value="HAD_2"/>
</dbReference>
<dbReference type="Proteomes" id="UP000287853">
    <property type="component" value="Unassembled WGS sequence"/>
</dbReference>
<sequence>MIFDFDGTIADSFSSFFVIWNRLAKECNFRVVVPEEIETFRGKKSQDVVRSLNIPLLKLPFVLQRARKEFGEIMPEIPLVSGMKETLVGLREQDVQLGLITSNASENVQAFLKENELDCFDILLASSGLWGKARRIQKMVSNHGLDRNHVLYIGDETRDIEAAHKAGVRVAAVTWGYNNAEMLKRFSPDYLVSRPHELLSLEKAR</sequence>
<keyword evidence="2" id="KW-1185">Reference proteome</keyword>
<dbReference type="PANTHER" id="PTHR43434">
    <property type="entry name" value="PHOSPHOGLYCOLATE PHOSPHATASE"/>
    <property type="match status" value="1"/>
</dbReference>
<name>A0A3S3R391_9BACT</name>
<dbReference type="InterPro" id="IPR006439">
    <property type="entry name" value="HAD-SF_hydro_IA"/>
</dbReference>
<dbReference type="InterPro" id="IPR023198">
    <property type="entry name" value="PGP-like_dom2"/>
</dbReference>
<dbReference type="InterPro" id="IPR050155">
    <property type="entry name" value="HAD-like_hydrolase_sf"/>
</dbReference>
<dbReference type="PANTHER" id="PTHR43434:SF13">
    <property type="entry name" value="PHOSPHOGLYCOLATE PHOSPHATASE"/>
    <property type="match status" value="1"/>
</dbReference>
<dbReference type="GO" id="GO:0005829">
    <property type="term" value="C:cytosol"/>
    <property type="evidence" value="ECO:0007669"/>
    <property type="project" value="TreeGrafter"/>
</dbReference>